<accession>A0A1X1ZEM9</accession>
<protein>
    <submittedName>
        <fullName evidence="1">Uncharacterized protein</fullName>
    </submittedName>
</protein>
<keyword evidence="2" id="KW-1185">Reference proteome</keyword>
<dbReference type="AlphaFoldDB" id="A0A1X1ZEM9"/>
<sequence>MNAFGSTYWDRLLTKWAQSRLVGTAEEVALGGALVLWAGGGNPARSWAGMRQCWPACYFIGEALSALGGFKPVIVPVSVEVRKNGAVVETIGSPTPEHRGQYWTGHVALHIPEMAAILDPTIGQGRFATSDHLRVPVLIQDPQLTNQLPPSAQFQVNRDPQTTLIYTTTAGAGEPFETHPAYPQQRASVDAAVARVHGTVEAAVEEWRAIQAGAGR</sequence>
<gene>
    <name evidence="1" type="ORF">AWC17_05690</name>
</gene>
<proteinExistence type="predicted"/>
<dbReference type="Proteomes" id="UP000193781">
    <property type="component" value="Unassembled WGS sequence"/>
</dbReference>
<evidence type="ECO:0000313" key="2">
    <source>
        <dbReference type="Proteomes" id="UP000193781"/>
    </source>
</evidence>
<evidence type="ECO:0000313" key="1">
    <source>
        <dbReference type="EMBL" id="ORW21844.1"/>
    </source>
</evidence>
<reference evidence="1 2" key="1">
    <citation type="submission" date="2016-01" db="EMBL/GenBank/DDBJ databases">
        <title>The new phylogeny of the genus Mycobacterium.</title>
        <authorList>
            <person name="Tarcisio F."/>
            <person name="Conor M."/>
            <person name="Antonella G."/>
            <person name="Elisabetta G."/>
            <person name="Giulia F.S."/>
            <person name="Sara T."/>
            <person name="Anna F."/>
            <person name="Clotilde B."/>
            <person name="Roberto B."/>
            <person name="Veronica D.S."/>
            <person name="Fabio R."/>
            <person name="Monica P."/>
            <person name="Olivier J."/>
            <person name="Enrico T."/>
            <person name="Nicola S."/>
        </authorList>
    </citation>
    <scope>NUCLEOTIDE SEQUENCE [LARGE SCALE GENOMIC DNA]</scope>
    <source>
        <strain evidence="1 2">DSM 44803</strain>
    </source>
</reference>
<comment type="caution">
    <text evidence="1">The sequence shown here is derived from an EMBL/GenBank/DDBJ whole genome shotgun (WGS) entry which is preliminary data.</text>
</comment>
<name>A0A1X1ZEM9_9MYCO</name>
<organism evidence="1 2">
    <name type="scientific">Mycobacterium nebraskense</name>
    <dbReference type="NCBI Taxonomy" id="244292"/>
    <lineage>
        <taxon>Bacteria</taxon>
        <taxon>Bacillati</taxon>
        <taxon>Actinomycetota</taxon>
        <taxon>Actinomycetes</taxon>
        <taxon>Mycobacteriales</taxon>
        <taxon>Mycobacteriaceae</taxon>
        <taxon>Mycobacterium</taxon>
    </lineage>
</organism>
<dbReference type="EMBL" id="LQPH01000125">
    <property type="protein sequence ID" value="ORW21844.1"/>
    <property type="molecule type" value="Genomic_DNA"/>
</dbReference>